<accession>A0ABM7CDS1</accession>
<evidence type="ECO:0008006" key="4">
    <source>
        <dbReference type="Google" id="ProtNLM"/>
    </source>
</evidence>
<keyword evidence="3" id="KW-1185">Reference proteome</keyword>
<gene>
    <name evidence="2" type="ORF">D6200_04670</name>
</gene>
<dbReference type="RefSeq" id="WP_073182984.1">
    <property type="nucleotide sequence ID" value="NZ_CP032544.1"/>
</dbReference>
<organism evidence="2 3">
    <name type="scientific">Tenacibaculum mesophilum</name>
    <dbReference type="NCBI Taxonomy" id="104268"/>
    <lineage>
        <taxon>Bacteria</taxon>
        <taxon>Pseudomonadati</taxon>
        <taxon>Bacteroidota</taxon>
        <taxon>Flavobacteriia</taxon>
        <taxon>Flavobacteriales</taxon>
        <taxon>Flavobacteriaceae</taxon>
        <taxon>Tenacibaculum</taxon>
    </lineage>
</organism>
<name>A0ABM7CDS1_9FLAO</name>
<dbReference type="Proteomes" id="UP000269693">
    <property type="component" value="Chromosome"/>
</dbReference>
<reference evidence="2 3" key="1">
    <citation type="submission" date="2018-09" db="EMBL/GenBank/DDBJ databases">
        <title>Insights into the microbiota of Asian seabass (Lates calcarifer) with tenacibaculosis symptoms and description of sp. nov. Tenacibaculum singaporense.</title>
        <authorList>
            <person name="Miyake S."/>
            <person name="Soh M."/>
            <person name="Azman M.N."/>
            <person name="Ngoh S.Y."/>
            <person name="Orban L."/>
            <person name="Seedorf H."/>
        </authorList>
    </citation>
    <scope>NUCLEOTIDE SEQUENCE [LARGE SCALE GENOMIC DNA]</scope>
    <source>
        <strain evidence="2 3">DSM 13764</strain>
    </source>
</reference>
<proteinExistence type="predicted"/>
<sequence length="209" mass="23737">MKKYLILLILIIVSPSLAQTKEAVTSSGEIFILHSDGTWSKKITDEKKLNLKNFNEPYYLNRDDLVSLEKVKAKYEAKVKALGYGGVKTQLIAFKAKSNVRFNNQSIPKIVFKYEGLLNPEDLFTVIKANEKRKKRQFIQSSIALGGNARDTSENEVTFKLKKIEKNTYEIIFDDILKKGEYAIIPALNSGQTAMGYSYTIKIYCFGID</sequence>
<protein>
    <recommendedName>
        <fullName evidence="4">DUF4198 domain-containing protein</fullName>
    </recommendedName>
</protein>
<feature type="chain" id="PRO_5046726178" description="DUF4198 domain-containing protein" evidence="1">
    <location>
        <begin position="19"/>
        <end position="209"/>
    </location>
</feature>
<dbReference type="EMBL" id="CP032544">
    <property type="protein sequence ID" value="AZJ31900.1"/>
    <property type="molecule type" value="Genomic_DNA"/>
</dbReference>
<evidence type="ECO:0000313" key="2">
    <source>
        <dbReference type="EMBL" id="AZJ31900.1"/>
    </source>
</evidence>
<keyword evidence="1" id="KW-0732">Signal</keyword>
<feature type="signal peptide" evidence="1">
    <location>
        <begin position="1"/>
        <end position="18"/>
    </location>
</feature>
<evidence type="ECO:0000256" key="1">
    <source>
        <dbReference type="SAM" id="SignalP"/>
    </source>
</evidence>
<evidence type="ECO:0000313" key="3">
    <source>
        <dbReference type="Proteomes" id="UP000269693"/>
    </source>
</evidence>